<reference evidence="1 2" key="1">
    <citation type="submission" date="2016-10" db="EMBL/GenBank/DDBJ databases">
        <authorList>
            <person name="de Groot N.N."/>
        </authorList>
    </citation>
    <scope>NUCLEOTIDE SEQUENCE [LARGE SCALE GENOMIC DNA]</scope>
    <source>
        <strain evidence="1 2">AR40</strain>
    </source>
</reference>
<accession>A0A1H9XB17</accession>
<name>A0A1H9XB17_BUTFI</name>
<evidence type="ECO:0000313" key="2">
    <source>
        <dbReference type="Proteomes" id="UP000182584"/>
    </source>
</evidence>
<gene>
    <name evidence="1" type="ORF">SAMN04487884_1542</name>
</gene>
<proteinExistence type="predicted"/>
<dbReference type="EMBL" id="FOGJ01000054">
    <property type="protein sequence ID" value="SES43360.1"/>
    <property type="molecule type" value="Genomic_DNA"/>
</dbReference>
<dbReference type="Proteomes" id="UP000182584">
    <property type="component" value="Unassembled WGS sequence"/>
</dbReference>
<dbReference type="RefSeq" id="WP_074759162.1">
    <property type="nucleotide sequence ID" value="NZ_FOGJ01000054.1"/>
</dbReference>
<sequence>MRAKHFLLCNCNTQKKYRQKPNKNEVAAIQKSGELSVPIELTIKQLSEVLLHGCNCRASAVKGSSQKEFISQQLIALDVDNKNESTKHMLEHPLLPEEALKKVRQKGLEPFLIYQTHSSSEKWLRYRMLFYLSEPITDIKLAKEATEKLVGVLGSDGAIGYGDTCVTNPCQILFGTHYKEPLYCNYDAVNDVEDILRLPSLNSRDLKPKKPKAIKTNANIEAIKRHDAEYLRNKLGSRDPIICHSYSEFYEYVQHLDMSELLELEEKKSFTCILDDCSDQKPSANIFITEYGIWKYHCFKCKRNLNILQLIQKLGSFESAYQSYQFIQKIYNIEMVESEWVKQTRYDLNDIARQLSGDEFDEQCPTASKNIRNARTTLLQIVTIAQQTVSDERKSKDSGELVFSISSRQIAKAINKPQPKVQNYLKILIYHKIIRIVPDDQVPEHMLQRALRYAKSNRHICFYSIKSFVIDHLESVEERGISWKANNYKVKGISYEMFYRAEGYEVAAELYPNSSKKKIDTDIINKTPTKASDKRTEILMEITIELIAEQGFCTEKQILRQIESQKRFMDRQLQRSISEIMTANNLVKVRANKVLKAKYHIQTKGYPIIIIKA</sequence>
<protein>
    <submittedName>
        <fullName evidence="1">Uncharacterized protein</fullName>
    </submittedName>
</protein>
<dbReference type="AlphaFoldDB" id="A0A1H9XB17"/>
<evidence type="ECO:0000313" key="1">
    <source>
        <dbReference type="EMBL" id="SES43360.1"/>
    </source>
</evidence>
<dbReference type="OrthoDB" id="581132at2"/>
<organism evidence="1 2">
    <name type="scientific">Butyrivibrio fibrisolvens</name>
    <dbReference type="NCBI Taxonomy" id="831"/>
    <lineage>
        <taxon>Bacteria</taxon>
        <taxon>Bacillati</taxon>
        <taxon>Bacillota</taxon>
        <taxon>Clostridia</taxon>
        <taxon>Lachnospirales</taxon>
        <taxon>Lachnospiraceae</taxon>
        <taxon>Butyrivibrio</taxon>
    </lineage>
</organism>